<dbReference type="GO" id="GO:0019073">
    <property type="term" value="P:viral DNA genome packaging"/>
    <property type="evidence" value="ECO:0007669"/>
    <property type="project" value="InterPro"/>
</dbReference>
<gene>
    <name evidence="4" type="primary">ORF7</name>
</gene>
<sequence>MSQELALIFAHINGLAMETSLIQYCDPSSLDITTIGENLNKLTRLSTILHPLLKKQHLRRTSPLSLELTHLIQNLSCILEKIYSLIEGGKTREQYFTALHYNDQCPYHFNDTLEFYGPCHVAISLSLINDVETLLKRLNAVFFCTSLTSTLPLLDAVYGFLGLMRGISPIPYPTTYNPNTPCITCSLEATLIPNQGESMLANLIHCTCGHVCTSLQAEPIIGLFENELKQHCSLDIESIRGPKNVEIGYETIDTPEALVHHNIFQKVTPYIIDLSNLIFWNSGIKNPMSSEEGRLCSHLGQLILRESRMLELRQLYYQDHQAPPYPIHFFDSLKADPLESLFSGGIFYSVGDTIDALKKDCSSLFTRHPRYQSLLKQHNELYTRLHSALAGDNAETSTLSGPPDNNPIVDQTRDRHLDPIRVNREHILADARMRKESYLKKVSQDGMEKLNRCIEKQAHTLHDSLTLRLWGSTIYTSLSNIMNHFLNRRLLLESSIYTPGQDDFENCKYIKNILFTHHLSREHISDLTLTFYKLITGPLLKNDDLFPISINNRLAHALDAAGALAHHKIIIKHMIWPNIEPKDWIDLHHNTFYSITTTDLSICQREAMTYIRELVLSVALYNTIWKKQLKIYTPDTQVQNDTTGGIFLTYESSAPLILVCGGTRRIFKDIYTMLYSHLQVQ</sequence>
<dbReference type="KEGG" id="vg:65102666"/>
<dbReference type="InterPro" id="IPR000501">
    <property type="entry name" value="UL28/UL56"/>
</dbReference>
<evidence type="ECO:0000313" key="5">
    <source>
        <dbReference type="Proteomes" id="UP000679767"/>
    </source>
</evidence>
<dbReference type="GeneID" id="65102666"/>
<keyword evidence="1" id="KW-1188">Viral release from host cell</keyword>
<dbReference type="Pfam" id="PF01366">
    <property type="entry name" value="PRTP"/>
    <property type="match status" value="1"/>
</dbReference>
<proteinExistence type="predicted"/>
<accession>A0A3Q8J4B5</accession>
<name>A0A3Q8J4B5_9GAMA</name>
<evidence type="ECO:0000256" key="3">
    <source>
        <dbReference type="ARBA" id="ARBA00023219"/>
    </source>
</evidence>
<keyword evidence="5" id="KW-1185">Reference proteome</keyword>
<dbReference type="RefSeq" id="YP_010087382.1">
    <property type="nucleotide sequence ID" value="NC_055554.1"/>
</dbReference>
<keyword evidence="2" id="KW-0426">Late protein</keyword>
<keyword evidence="3" id="KW-0231">Viral genome packaging</keyword>
<dbReference type="EMBL" id="MG452721">
    <property type="protein sequence ID" value="AZB49112.1"/>
    <property type="molecule type" value="Genomic_DNA"/>
</dbReference>
<protein>
    <submittedName>
        <fullName evidence="4">Terminase DNA binding subunit 2</fullName>
    </submittedName>
</protein>
<reference evidence="4" key="1">
    <citation type="submission" date="2017-11" db="EMBL/GenBank/DDBJ databases">
        <title>The distinct marsupial branch of gammaherpesviruses includes novel host-derived genes seldom found in other viruses.</title>
        <authorList>
            <person name="Vaz P.K."/>
        </authorList>
    </citation>
    <scope>NUCLEOTIDE SEQUENCE</scope>
    <source>
        <strain evidence="4">V3187/11</strain>
    </source>
</reference>
<evidence type="ECO:0000256" key="2">
    <source>
        <dbReference type="ARBA" id="ARBA00022921"/>
    </source>
</evidence>
<evidence type="ECO:0000313" key="4">
    <source>
        <dbReference type="EMBL" id="AZB49112.1"/>
    </source>
</evidence>
<dbReference type="Proteomes" id="UP000679767">
    <property type="component" value="Segment"/>
</dbReference>
<evidence type="ECO:0000256" key="1">
    <source>
        <dbReference type="ARBA" id="ARBA00022612"/>
    </source>
</evidence>
<organism evidence="4">
    <name type="scientific">Vombatid gammaherpesvirus 1</name>
    <dbReference type="NCBI Taxonomy" id="2052651"/>
    <lineage>
        <taxon>Viruses</taxon>
        <taxon>Duplodnaviria</taxon>
        <taxon>Heunggongvirae</taxon>
        <taxon>Peploviricota</taxon>
        <taxon>Herviviricetes</taxon>
        <taxon>Herpesvirales</taxon>
        <taxon>Orthoherpesviridae</taxon>
        <taxon>Gammaherpesvirinae</taxon>
        <taxon>Manticavirus</taxon>
        <taxon>Manticavirus vombatidgamma1</taxon>
    </lineage>
</organism>